<evidence type="ECO:0000256" key="2">
    <source>
        <dbReference type="ARBA" id="ARBA00004286"/>
    </source>
</evidence>
<dbReference type="InterPro" id="IPR027417">
    <property type="entry name" value="P-loop_NTPase"/>
</dbReference>
<dbReference type="GO" id="GO:0005524">
    <property type="term" value="F:ATP binding"/>
    <property type="evidence" value="ECO:0007669"/>
    <property type="project" value="UniProtKB-KW"/>
</dbReference>
<dbReference type="Gene3D" id="3.40.50.300">
    <property type="entry name" value="P-loop containing nucleotide triphosphate hydrolases"/>
    <property type="match status" value="1"/>
</dbReference>
<dbReference type="SUPFAM" id="SSF52540">
    <property type="entry name" value="P-loop containing nucleoside triphosphate hydrolases"/>
    <property type="match status" value="1"/>
</dbReference>
<feature type="coiled-coil region" evidence="12">
    <location>
        <begin position="292"/>
        <end position="368"/>
    </location>
</feature>
<dbReference type="PANTHER" id="PTHR19306">
    <property type="entry name" value="STRUCTURAL MAINTENANCE OF CHROMOSOMES 5,6 SMC5, SMC6"/>
    <property type="match status" value="1"/>
</dbReference>
<feature type="non-terminal residue" evidence="14">
    <location>
        <position position="406"/>
    </location>
</feature>
<keyword evidence="8 12" id="KW-0175">Coiled coil</keyword>
<proteinExistence type="inferred from homology"/>
<evidence type="ECO:0000256" key="7">
    <source>
        <dbReference type="ARBA" id="ARBA00022840"/>
    </source>
</evidence>
<keyword evidence="10" id="KW-0234">DNA repair</keyword>
<comment type="subcellular location">
    <subcellularLocation>
        <location evidence="2">Chromosome</location>
    </subcellularLocation>
    <subcellularLocation>
        <location evidence="1">Nucleus</location>
    </subcellularLocation>
</comment>
<evidence type="ECO:0000256" key="10">
    <source>
        <dbReference type="ARBA" id="ARBA00023204"/>
    </source>
</evidence>
<keyword evidence="6" id="KW-0227">DNA damage</keyword>
<sequence>CTQQVPQKYKILQDSENEVLKSIFSVKRSPCMYQNPGFILRVSISNFLTHLDKQIDFTHPITLIHGPNGSGKSSILQAIHFVLLGEASLIRQGLTSLAQLKTQGCSKNSKEEVQASNTQVIVYFAKPLGIKRKIETNNETAFYFTENFKSKWTKINQDQVKKILHQLQHFPNNKITMIGQQNMKTHSMIGDMGRFKLFMEVSKIQDMQEKFKVLFEQMKEYSKENIKLSKIKQNKKIERDSALKKLNKIKIDQDTIQIAAILDIQIQFLDIYIEKLWIEQDKYQLVAQEKELDNFKIKRQNFLDLMKQLQKEQITMQSILDQNPQDNQIQHNELETLQNKLNEENMIIEKLEQQIDLQNQKLQVVQSKFKSLNDLVLQFKIIEPPIEQNIEMQKDLIIQNKQQIEK</sequence>
<accession>A0A146KA98</accession>
<keyword evidence="4" id="KW-0158">Chromosome</keyword>
<evidence type="ECO:0000256" key="8">
    <source>
        <dbReference type="ARBA" id="ARBA00023054"/>
    </source>
</evidence>
<protein>
    <submittedName>
        <fullName evidence="14">SMC6 protein</fullName>
    </submittedName>
</protein>
<evidence type="ECO:0000256" key="1">
    <source>
        <dbReference type="ARBA" id="ARBA00004123"/>
    </source>
</evidence>
<evidence type="ECO:0000256" key="3">
    <source>
        <dbReference type="ARBA" id="ARBA00006793"/>
    </source>
</evidence>
<dbReference type="GO" id="GO:0003697">
    <property type="term" value="F:single-stranded DNA binding"/>
    <property type="evidence" value="ECO:0007669"/>
    <property type="project" value="TreeGrafter"/>
</dbReference>
<dbReference type="PANTHER" id="PTHR19306:SF6">
    <property type="entry name" value="STRUCTURAL MAINTENANCE OF CHROMOSOMES PROTEIN 6"/>
    <property type="match status" value="1"/>
</dbReference>
<evidence type="ECO:0000256" key="5">
    <source>
        <dbReference type="ARBA" id="ARBA00022741"/>
    </source>
</evidence>
<organism evidence="14">
    <name type="scientific">Trepomonas sp. PC1</name>
    <dbReference type="NCBI Taxonomy" id="1076344"/>
    <lineage>
        <taxon>Eukaryota</taxon>
        <taxon>Metamonada</taxon>
        <taxon>Diplomonadida</taxon>
        <taxon>Hexamitidae</taxon>
        <taxon>Hexamitinae</taxon>
        <taxon>Trepomonas</taxon>
    </lineage>
</organism>
<evidence type="ECO:0000259" key="13">
    <source>
        <dbReference type="Pfam" id="PF02463"/>
    </source>
</evidence>
<evidence type="ECO:0000256" key="11">
    <source>
        <dbReference type="ARBA" id="ARBA00023242"/>
    </source>
</evidence>
<evidence type="ECO:0000256" key="9">
    <source>
        <dbReference type="ARBA" id="ARBA00023172"/>
    </source>
</evidence>
<keyword evidence="5" id="KW-0547">Nucleotide-binding</keyword>
<dbReference type="GO" id="GO:0030915">
    <property type="term" value="C:Smc5-Smc6 complex"/>
    <property type="evidence" value="ECO:0007669"/>
    <property type="project" value="TreeGrafter"/>
</dbReference>
<comment type="similarity">
    <text evidence="3">Belongs to the SMC family. SMC6 subfamily.</text>
</comment>
<dbReference type="InterPro" id="IPR003395">
    <property type="entry name" value="RecF/RecN/SMC_N"/>
</dbReference>
<keyword evidence="9" id="KW-0233">DNA recombination</keyword>
<dbReference type="GO" id="GO:0003684">
    <property type="term" value="F:damaged DNA binding"/>
    <property type="evidence" value="ECO:0007669"/>
    <property type="project" value="TreeGrafter"/>
</dbReference>
<keyword evidence="7" id="KW-0067">ATP-binding</keyword>
<keyword evidence="11" id="KW-0539">Nucleus</keyword>
<evidence type="ECO:0000256" key="6">
    <source>
        <dbReference type="ARBA" id="ARBA00022763"/>
    </source>
</evidence>
<dbReference type="GO" id="GO:0000724">
    <property type="term" value="P:double-strand break repair via homologous recombination"/>
    <property type="evidence" value="ECO:0007669"/>
    <property type="project" value="TreeGrafter"/>
</dbReference>
<dbReference type="GO" id="GO:0016887">
    <property type="term" value="F:ATP hydrolysis activity"/>
    <property type="evidence" value="ECO:0007669"/>
    <property type="project" value="InterPro"/>
</dbReference>
<dbReference type="GO" id="GO:0005634">
    <property type="term" value="C:nucleus"/>
    <property type="evidence" value="ECO:0007669"/>
    <property type="project" value="UniProtKB-SubCell"/>
</dbReference>
<evidence type="ECO:0000256" key="4">
    <source>
        <dbReference type="ARBA" id="ARBA00022454"/>
    </source>
</evidence>
<feature type="non-terminal residue" evidence="14">
    <location>
        <position position="1"/>
    </location>
</feature>
<dbReference type="EMBL" id="GDID01003951">
    <property type="protein sequence ID" value="JAP92655.1"/>
    <property type="molecule type" value="Transcribed_RNA"/>
</dbReference>
<evidence type="ECO:0000313" key="14">
    <source>
        <dbReference type="EMBL" id="JAP92655.1"/>
    </source>
</evidence>
<dbReference type="Pfam" id="PF02463">
    <property type="entry name" value="SMC_N"/>
    <property type="match status" value="1"/>
</dbReference>
<reference evidence="14" key="1">
    <citation type="submission" date="2015-07" db="EMBL/GenBank/DDBJ databases">
        <title>Adaptation to a free-living lifestyle via gene acquisitions in the diplomonad Trepomonas sp. PC1.</title>
        <authorList>
            <person name="Xu F."/>
            <person name="Jerlstrom-Hultqvist J."/>
            <person name="Kolisko M."/>
            <person name="Simpson A.G.B."/>
            <person name="Roger A.J."/>
            <person name="Svard S.G."/>
            <person name="Andersson J.O."/>
        </authorList>
    </citation>
    <scope>NUCLEOTIDE SEQUENCE</scope>
    <source>
        <strain evidence="14">PC1</strain>
    </source>
</reference>
<gene>
    <name evidence="14" type="ORF">TPC1_15335</name>
</gene>
<name>A0A146KA98_9EUKA</name>
<dbReference type="AlphaFoldDB" id="A0A146KA98"/>
<feature type="domain" description="RecF/RecN/SMC N-terminal" evidence="13">
    <location>
        <begin position="39"/>
        <end position="147"/>
    </location>
</feature>
<dbReference type="GO" id="GO:0035861">
    <property type="term" value="C:site of double-strand break"/>
    <property type="evidence" value="ECO:0007669"/>
    <property type="project" value="TreeGrafter"/>
</dbReference>
<evidence type="ECO:0000256" key="12">
    <source>
        <dbReference type="SAM" id="Coils"/>
    </source>
</evidence>